<dbReference type="Pfam" id="PF00743">
    <property type="entry name" value="FMO-like"/>
    <property type="match status" value="2"/>
</dbReference>
<protein>
    <recommendedName>
        <fullName evidence="8">Flavin-containing monooxygenase</fullName>
        <ecNumber evidence="8">1.-.-.-</ecNumber>
    </recommendedName>
</protein>
<name>A0AAE1NTV0_9EUCA</name>
<comment type="similarity">
    <text evidence="2 8">Belongs to the FMO family.</text>
</comment>
<dbReference type="Gene3D" id="3.50.50.60">
    <property type="entry name" value="FAD/NAD(P)-binding domain"/>
    <property type="match status" value="2"/>
</dbReference>
<dbReference type="GO" id="GO:0050661">
    <property type="term" value="F:NADP binding"/>
    <property type="evidence" value="ECO:0007669"/>
    <property type="project" value="InterPro"/>
</dbReference>
<reference evidence="9" key="1">
    <citation type="submission" date="2023-11" db="EMBL/GenBank/DDBJ databases">
        <title>Genome assemblies of two species of porcelain crab, Petrolisthes cinctipes and Petrolisthes manimaculis (Anomura: Porcellanidae).</title>
        <authorList>
            <person name="Angst P."/>
        </authorList>
    </citation>
    <scope>NUCLEOTIDE SEQUENCE</scope>
    <source>
        <strain evidence="9">PB745_02</strain>
        <tissue evidence="9">Gill</tissue>
    </source>
</reference>
<dbReference type="EC" id="1.-.-.-" evidence="8"/>
<dbReference type="Proteomes" id="UP001292094">
    <property type="component" value="Unassembled WGS sequence"/>
</dbReference>
<dbReference type="GO" id="GO:0050660">
    <property type="term" value="F:flavin adenine dinucleotide binding"/>
    <property type="evidence" value="ECO:0007669"/>
    <property type="project" value="InterPro"/>
</dbReference>
<evidence type="ECO:0000256" key="3">
    <source>
        <dbReference type="ARBA" id="ARBA00022630"/>
    </source>
</evidence>
<evidence type="ECO:0000256" key="4">
    <source>
        <dbReference type="ARBA" id="ARBA00022827"/>
    </source>
</evidence>
<keyword evidence="4 8" id="KW-0274">FAD</keyword>
<evidence type="ECO:0000313" key="10">
    <source>
        <dbReference type="Proteomes" id="UP001292094"/>
    </source>
</evidence>
<dbReference type="GO" id="GO:0004499">
    <property type="term" value="F:N,N-dimethylaniline monooxygenase activity"/>
    <property type="evidence" value="ECO:0007669"/>
    <property type="project" value="UniProtKB-UniRule"/>
</dbReference>
<dbReference type="SUPFAM" id="SSF51905">
    <property type="entry name" value="FAD/NAD(P)-binding domain"/>
    <property type="match status" value="2"/>
</dbReference>
<evidence type="ECO:0000256" key="6">
    <source>
        <dbReference type="ARBA" id="ARBA00023002"/>
    </source>
</evidence>
<dbReference type="PRINTS" id="PR00370">
    <property type="entry name" value="FMOXYGENASE"/>
</dbReference>
<dbReference type="AlphaFoldDB" id="A0AAE1NTV0"/>
<evidence type="ECO:0000256" key="8">
    <source>
        <dbReference type="RuleBase" id="RU361177"/>
    </source>
</evidence>
<dbReference type="GO" id="GO:0005789">
    <property type="term" value="C:endoplasmic reticulum membrane"/>
    <property type="evidence" value="ECO:0007669"/>
    <property type="project" value="UniProtKB-SubCell"/>
</dbReference>
<comment type="cofactor">
    <cofactor evidence="1 8">
        <name>FAD</name>
        <dbReference type="ChEBI" id="CHEBI:57692"/>
    </cofactor>
</comment>
<dbReference type="InterPro" id="IPR050346">
    <property type="entry name" value="FMO-like"/>
</dbReference>
<keyword evidence="10" id="KW-1185">Reference proteome</keyword>
<keyword evidence="5" id="KW-0521">NADP</keyword>
<keyword evidence="3 8" id="KW-0285">Flavoprotein</keyword>
<dbReference type="FunFam" id="3.50.50.60:FF:000138">
    <property type="entry name" value="Flavin-containing monooxygenase"/>
    <property type="match status" value="1"/>
</dbReference>
<dbReference type="InterPro" id="IPR000960">
    <property type="entry name" value="Flavin_mOase"/>
</dbReference>
<evidence type="ECO:0000256" key="1">
    <source>
        <dbReference type="ARBA" id="ARBA00001974"/>
    </source>
</evidence>
<accession>A0AAE1NTV0</accession>
<gene>
    <name evidence="9" type="ORF">Pmani_032170</name>
</gene>
<organism evidence="9 10">
    <name type="scientific">Petrolisthes manimaculis</name>
    <dbReference type="NCBI Taxonomy" id="1843537"/>
    <lineage>
        <taxon>Eukaryota</taxon>
        <taxon>Metazoa</taxon>
        <taxon>Ecdysozoa</taxon>
        <taxon>Arthropoda</taxon>
        <taxon>Crustacea</taxon>
        <taxon>Multicrustacea</taxon>
        <taxon>Malacostraca</taxon>
        <taxon>Eumalacostraca</taxon>
        <taxon>Eucarida</taxon>
        <taxon>Decapoda</taxon>
        <taxon>Pleocyemata</taxon>
        <taxon>Anomura</taxon>
        <taxon>Galatheoidea</taxon>
        <taxon>Porcellanidae</taxon>
        <taxon>Petrolisthes</taxon>
    </lineage>
</organism>
<evidence type="ECO:0000256" key="5">
    <source>
        <dbReference type="ARBA" id="ARBA00022857"/>
    </source>
</evidence>
<keyword evidence="7 8" id="KW-0503">Monooxygenase</keyword>
<evidence type="ECO:0000256" key="7">
    <source>
        <dbReference type="ARBA" id="ARBA00023033"/>
    </source>
</evidence>
<proteinExistence type="inferred from homology"/>
<dbReference type="InterPro" id="IPR036188">
    <property type="entry name" value="FAD/NAD-bd_sf"/>
</dbReference>
<dbReference type="PANTHER" id="PTHR23023">
    <property type="entry name" value="DIMETHYLANILINE MONOOXYGENASE"/>
    <property type="match status" value="1"/>
</dbReference>
<sequence length="545" mass="61489">MMRVVGVIGAGAAGLCAARHALASTGLSPVVWEKSSQVGGTWVYTPHTGKDQDGLPIHSSMYQSLKTNLPKEVMGFPDFPFSSDKEESFIHHSDVLKYLKSYTDNFNLNQYIKFRHHVELVTPVVTDEKTTWQVTVQDLDTKTSSTTVCDALLICNGHYSVPRMPQVEDIERYKGKQVHSHDYREPSPYKGLTVVVLGAAASGLDISLELATVAKEVLLSHNFPLPIPSELPPNMRQVQGVVSALDEGFVFADGSSAQADVIMYCTGYEFTFPFLTDDCGVTIENNIVKPLYKHVINTTHPSMGFIGIPFQVCPFPTFDFQVRFFLKMLGEVTLPSKQNMDEITERNLNEQCSAGMAVRHFHRLGSQQWQYNDDLANLSGLPYLPRAIMNLYEAVRYFLGTLTGIVTLESQNEMVAATQFELECRRSLGYSDKKFHQLGFVRQEQYLADLAKNMHAAQIPQHILTNFKVVVFRAIFSIMKFKQYSYSNDGNTLIETLHGKRINTKFDLGSVILRRVAYLFWHDFARVCTATFSFLQFSLKKIFTK</sequence>
<comment type="caution">
    <text evidence="9">The sequence shown here is derived from an EMBL/GenBank/DDBJ whole genome shotgun (WGS) entry which is preliminary data.</text>
</comment>
<dbReference type="EMBL" id="JAWZYT010004117">
    <property type="protein sequence ID" value="KAK4295257.1"/>
    <property type="molecule type" value="Genomic_DNA"/>
</dbReference>
<dbReference type="InterPro" id="IPR020946">
    <property type="entry name" value="Flavin_mOase-like"/>
</dbReference>
<keyword evidence="6 8" id="KW-0560">Oxidoreductase</keyword>
<evidence type="ECO:0000256" key="2">
    <source>
        <dbReference type="ARBA" id="ARBA00009183"/>
    </source>
</evidence>
<evidence type="ECO:0000313" key="9">
    <source>
        <dbReference type="EMBL" id="KAK4295257.1"/>
    </source>
</evidence>